<dbReference type="InterPro" id="IPR025857">
    <property type="entry name" value="MacB_PCD"/>
</dbReference>
<keyword evidence="11" id="KW-1185">Reference proteome</keyword>
<comment type="subcellular location">
    <subcellularLocation>
        <location evidence="1">Cell membrane</location>
        <topology evidence="1">Multi-pass membrane protein</topology>
    </subcellularLocation>
</comment>
<evidence type="ECO:0000256" key="5">
    <source>
        <dbReference type="ARBA" id="ARBA00023136"/>
    </source>
</evidence>
<evidence type="ECO:0000256" key="2">
    <source>
        <dbReference type="ARBA" id="ARBA00022475"/>
    </source>
</evidence>
<evidence type="ECO:0000313" key="11">
    <source>
        <dbReference type="Proteomes" id="UP000180098"/>
    </source>
</evidence>
<sequence length="438" mass="48971">MRLSDQMKFVRRNMKKNRLRVFMTILATTMGCAFLIVLASVGFGVHKSIVEEMTQYQILTEIRVNGKDVNNRYEPIAEDDIEKLKSIEEVSAVVSRVNLWGEIVAEYDERKANVSIILTDMKEELKAKFELAEGRVPEKESEIIVGYHFAKNLLTEGEQVERQSFYETGEGELPRGYVGNLIDETVTVVIAKQEGEEVFTEEFEFTIAGIGREPSRDWIEDSNLYIGYEYEEQMISAVYPEEVLAERQGQPYSEVFVYAPSVNEIEAISNQLKEEGYYVYSISDELEGLNLFFTALKAGLIFVGTVTVLIASIGIFNTMTMAVTERTQDIGIMKAIGGDPSVIRQMFLMESAYIGILGSIIGVAFSYAISWLANLVIPLVLEAVTDSRGPIEFTFSYIPLSLVLISVSISIGVAILSGLRPAVKATNINVLSALRREI</sequence>
<feature type="transmembrane region" description="Helical" evidence="7">
    <location>
        <begin position="397"/>
        <end position="419"/>
    </location>
</feature>
<comment type="caution">
    <text evidence="10">The sequence shown here is derived from an EMBL/GenBank/DDBJ whole genome shotgun (WGS) entry which is preliminary data.</text>
</comment>
<evidence type="ECO:0000256" key="3">
    <source>
        <dbReference type="ARBA" id="ARBA00022692"/>
    </source>
</evidence>
<evidence type="ECO:0000256" key="4">
    <source>
        <dbReference type="ARBA" id="ARBA00022989"/>
    </source>
</evidence>
<keyword evidence="3 7" id="KW-0812">Transmembrane</keyword>
<dbReference type="GO" id="GO:0005886">
    <property type="term" value="C:plasma membrane"/>
    <property type="evidence" value="ECO:0007669"/>
    <property type="project" value="UniProtKB-SubCell"/>
</dbReference>
<name>A0A1S2LVM3_9BACI</name>
<dbReference type="EMBL" id="MLQQ01000001">
    <property type="protein sequence ID" value="OIJ15707.1"/>
    <property type="molecule type" value="Genomic_DNA"/>
</dbReference>
<protein>
    <recommendedName>
        <fullName evidence="12">Macrolide ABC transporter permease</fullName>
    </recommendedName>
</protein>
<evidence type="ECO:0000259" key="8">
    <source>
        <dbReference type="Pfam" id="PF02687"/>
    </source>
</evidence>
<comment type="similarity">
    <text evidence="6">Belongs to the ABC-4 integral membrane protein family.</text>
</comment>
<dbReference type="Proteomes" id="UP000180098">
    <property type="component" value="Unassembled WGS sequence"/>
</dbReference>
<dbReference type="Pfam" id="PF12704">
    <property type="entry name" value="MacB_PCD"/>
    <property type="match status" value="1"/>
</dbReference>
<feature type="domain" description="ABC3 transporter permease C-terminal" evidence="8">
    <location>
        <begin position="301"/>
        <end position="429"/>
    </location>
</feature>
<evidence type="ECO:0000256" key="1">
    <source>
        <dbReference type="ARBA" id="ARBA00004651"/>
    </source>
</evidence>
<dbReference type="InterPro" id="IPR003838">
    <property type="entry name" value="ABC3_permease_C"/>
</dbReference>
<keyword evidence="4 7" id="KW-1133">Transmembrane helix</keyword>
<evidence type="ECO:0000256" key="7">
    <source>
        <dbReference type="SAM" id="Phobius"/>
    </source>
</evidence>
<dbReference type="PANTHER" id="PTHR30572:SF4">
    <property type="entry name" value="ABC TRANSPORTER PERMEASE YTRF"/>
    <property type="match status" value="1"/>
</dbReference>
<keyword evidence="5 7" id="KW-0472">Membrane</keyword>
<dbReference type="InterPro" id="IPR050250">
    <property type="entry name" value="Macrolide_Exporter_MacB"/>
</dbReference>
<feature type="transmembrane region" description="Helical" evidence="7">
    <location>
        <begin position="291"/>
        <end position="316"/>
    </location>
</feature>
<evidence type="ECO:0008006" key="12">
    <source>
        <dbReference type="Google" id="ProtNLM"/>
    </source>
</evidence>
<reference evidence="10 11" key="1">
    <citation type="submission" date="2016-10" db="EMBL/GenBank/DDBJ databases">
        <title>Draft genome sequences of four alkaliphilic bacteria belonging to the Anaerobacillus genus.</title>
        <authorList>
            <person name="Bassil N.M."/>
            <person name="Lloyd J.R."/>
        </authorList>
    </citation>
    <scope>NUCLEOTIDE SEQUENCE [LARGE SCALE GENOMIC DNA]</scope>
    <source>
        <strain evidence="10 11">DSM 15340</strain>
    </source>
</reference>
<organism evidence="10 11">
    <name type="scientific">Anaerobacillus arseniciselenatis</name>
    <dbReference type="NCBI Taxonomy" id="85682"/>
    <lineage>
        <taxon>Bacteria</taxon>
        <taxon>Bacillati</taxon>
        <taxon>Bacillota</taxon>
        <taxon>Bacilli</taxon>
        <taxon>Bacillales</taxon>
        <taxon>Bacillaceae</taxon>
        <taxon>Anaerobacillus</taxon>
    </lineage>
</organism>
<feature type="transmembrane region" description="Helical" evidence="7">
    <location>
        <begin position="352"/>
        <end position="377"/>
    </location>
</feature>
<evidence type="ECO:0000313" key="10">
    <source>
        <dbReference type="EMBL" id="OIJ15707.1"/>
    </source>
</evidence>
<keyword evidence="2" id="KW-1003">Cell membrane</keyword>
<feature type="transmembrane region" description="Helical" evidence="7">
    <location>
        <begin position="21"/>
        <end position="45"/>
    </location>
</feature>
<evidence type="ECO:0000256" key="6">
    <source>
        <dbReference type="ARBA" id="ARBA00038076"/>
    </source>
</evidence>
<dbReference type="PROSITE" id="PS51257">
    <property type="entry name" value="PROKAR_LIPOPROTEIN"/>
    <property type="match status" value="1"/>
</dbReference>
<feature type="domain" description="MacB-like periplasmic core" evidence="9">
    <location>
        <begin position="22"/>
        <end position="274"/>
    </location>
</feature>
<dbReference type="RefSeq" id="WP_071311632.1">
    <property type="nucleotide sequence ID" value="NZ_MLQQ01000001.1"/>
</dbReference>
<dbReference type="PANTHER" id="PTHR30572">
    <property type="entry name" value="MEMBRANE COMPONENT OF TRANSPORTER-RELATED"/>
    <property type="match status" value="1"/>
</dbReference>
<evidence type="ECO:0000259" key="9">
    <source>
        <dbReference type="Pfam" id="PF12704"/>
    </source>
</evidence>
<dbReference type="OrthoDB" id="9770099at2"/>
<gene>
    <name evidence="10" type="ORF">BKP35_01565</name>
</gene>
<proteinExistence type="inferred from homology"/>
<dbReference type="Pfam" id="PF02687">
    <property type="entry name" value="FtsX"/>
    <property type="match status" value="1"/>
</dbReference>
<dbReference type="GO" id="GO:0022857">
    <property type="term" value="F:transmembrane transporter activity"/>
    <property type="evidence" value="ECO:0007669"/>
    <property type="project" value="TreeGrafter"/>
</dbReference>
<accession>A0A1S2LVM3</accession>
<dbReference type="AlphaFoldDB" id="A0A1S2LVM3"/>